<dbReference type="EMBL" id="PGOL01004197">
    <property type="protein sequence ID" value="PKI38150.1"/>
    <property type="molecule type" value="Genomic_DNA"/>
</dbReference>
<reference evidence="12 13" key="1">
    <citation type="submission" date="2017-11" db="EMBL/GenBank/DDBJ databases">
        <title>De-novo sequencing of pomegranate (Punica granatum L.) genome.</title>
        <authorList>
            <person name="Akparov Z."/>
            <person name="Amiraslanov A."/>
            <person name="Hajiyeva S."/>
            <person name="Abbasov M."/>
            <person name="Kaur K."/>
            <person name="Hamwieh A."/>
            <person name="Solovyev V."/>
            <person name="Salamov A."/>
            <person name="Braich B."/>
            <person name="Kosarev P."/>
            <person name="Mahmoud A."/>
            <person name="Hajiyev E."/>
            <person name="Babayeva S."/>
            <person name="Izzatullayeva V."/>
            <person name="Mammadov A."/>
            <person name="Mammadov A."/>
            <person name="Sharifova S."/>
            <person name="Ojaghi J."/>
            <person name="Eynullazada K."/>
            <person name="Bayramov B."/>
            <person name="Abdulazimova A."/>
            <person name="Shahmuradov I."/>
        </authorList>
    </citation>
    <scope>NUCLEOTIDE SEQUENCE [LARGE SCALE GENOMIC DNA]</scope>
    <source>
        <strain evidence="13">cv. AG2017</strain>
        <tissue evidence="12">Leaf</tissue>
    </source>
</reference>
<keyword evidence="4 10" id="KW-0812">Transmembrane</keyword>
<comment type="caution">
    <text evidence="12">The sequence shown here is derived from an EMBL/GenBank/DDBJ whole genome shotgun (WGS) entry which is preliminary data.</text>
</comment>
<feature type="transmembrane region" description="Helical" evidence="10">
    <location>
        <begin position="267"/>
        <end position="284"/>
    </location>
</feature>
<feature type="transmembrane region" description="Helical" evidence="10">
    <location>
        <begin position="241"/>
        <end position="261"/>
    </location>
</feature>
<dbReference type="PANTHER" id="PTHR32044:SF80">
    <property type="entry name" value="XYLOGLUCAN GLYCOSYLTRANSFERASE 2-RELATED"/>
    <property type="match status" value="1"/>
</dbReference>
<dbReference type="STRING" id="22663.A0A2I0I361"/>
<evidence type="ECO:0000256" key="7">
    <source>
        <dbReference type="ARBA" id="ARBA00023136"/>
    </source>
</evidence>
<dbReference type="GO" id="GO:0071555">
    <property type="term" value="P:cell wall organization"/>
    <property type="evidence" value="ECO:0007669"/>
    <property type="project" value="UniProtKB-KW"/>
</dbReference>
<accession>A0A2I0I361</accession>
<evidence type="ECO:0000256" key="6">
    <source>
        <dbReference type="ARBA" id="ARBA00023034"/>
    </source>
</evidence>
<evidence type="ECO:0000256" key="2">
    <source>
        <dbReference type="ARBA" id="ARBA00022676"/>
    </source>
</evidence>
<dbReference type="SUPFAM" id="SSF53448">
    <property type="entry name" value="Nucleotide-diphospho-sugar transferases"/>
    <property type="match status" value="1"/>
</dbReference>
<keyword evidence="5 10" id="KW-1133">Transmembrane helix</keyword>
<evidence type="ECO:0000313" key="12">
    <source>
        <dbReference type="EMBL" id="PKI38150.1"/>
    </source>
</evidence>
<name>A0A2I0I361_PUNGR</name>
<evidence type="ECO:0000256" key="1">
    <source>
        <dbReference type="ARBA" id="ARBA00004653"/>
    </source>
</evidence>
<feature type="domain" description="Glycosyltransferase 2-like" evidence="11">
    <location>
        <begin position="95"/>
        <end position="281"/>
    </location>
</feature>
<feature type="transmembrane region" description="Helical" evidence="10">
    <location>
        <begin position="395"/>
        <end position="413"/>
    </location>
</feature>
<dbReference type="GO" id="GO:0099402">
    <property type="term" value="P:plant organ development"/>
    <property type="evidence" value="ECO:0007669"/>
    <property type="project" value="UniProtKB-ARBA"/>
</dbReference>
<feature type="transmembrane region" description="Helical" evidence="10">
    <location>
        <begin position="368"/>
        <end position="388"/>
    </location>
</feature>
<dbReference type="AlphaFoldDB" id="A0A2I0I361"/>
<evidence type="ECO:0000256" key="10">
    <source>
        <dbReference type="SAM" id="Phobius"/>
    </source>
</evidence>
<keyword evidence="3" id="KW-0808">Transferase</keyword>
<evidence type="ECO:0000256" key="5">
    <source>
        <dbReference type="ARBA" id="ARBA00022989"/>
    </source>
</evidence>
<keyword evidence="8" id="KW-0961">Cell wall biogenesis/degradation</keyword>
<keyword evidence="13" id="KW-1185">Reference proteome</keyword>
<protein>
    <recommendedName>
        <fullName evidence="11">Glycosyltransferase 2-like domain-containing protein</fullName>
    </recommendedName>
</protein>
<evidence type="ECO:0000256" key="8">
    <source>
        <dbReference type="ARBA" id="ARBA00023316"/>
    </source>
</evidence>
<evidence type="ECO:0000256" key="3">
    <source>
        <dbReference type="ARBA" id="ARBA00022679"/>
    </source>
</evidence>
<dbReference type="InterPro" id="IPR001173">
    <property type="entry name" value="Glyco_trans_2-like"/>
</dbReference>
<evidence type="ECO:0000313" key="13">
    <source>
        <dbReference type="Proteomes" id="UP000233551"/>
    </source>
</evidence>
<gene>
    <name evidence="12" type="ORF">CRG98_041403</name>
</gene>
<dbReference type="FunFam" id="3.90.550.10:FF:000007">
    <property type="entry name" value="probable xyloglucan glycosyltransferase 5"/>
    <property type="match status" value="1"/>
</dbReference>
<comment type="similarity">
    <text evidence="9">Belongs to the glycosyltransferase 2 family. Plant cellulose synthase-like C subfamily.</text>
</comment>
<evidence type="ECO:0000256" key="4">
    <source>
        <dbReference type="ARBA" id="ARBA00022692"/>
    </source>
</evidence>
<sequence>MVLVQIPMCNEKEVYEQSISSVCQLDWPKDRLLIQVLDDSDDEIIQSLIEGEVFDWSQRGVNIVYRHRSVRSGYKAGNLKSGMNCDYVQRYEFAVIFDADFKPSPNFLKQTIPHFKDDPKLGLVQARWGFVNKDVNLLTRLQNINMSFHFEVEQQVNGVFLNFFGFNGTAGVWRIRALEESGGWLERTTVEDMDISVRAHLNGWKFIFLNDAKVLCELPESYIPIWKKANLIILFFLLRKLVLPFYTFTFTCIFLPLAMFIPEAEVPVWLICYAPLLIAFLNVFPTPRSFPFAVPYLLFENTMSMTKFGAVVSGLFQLGNSYEWVVTKKAGRSTEDDLSAAEERELKAAKKVKEINQNDEPKKKENKIYKKELVMAFFLLTAAVRCLLSGRRVHFCVLMFQGIAFLVVGLGLMESR</sequence>
<organism evidence="12 13">
    <name type="scientific">Punica granatum</name>
    <name type="common">Pomegranate</name>
    <dbReference type="NCBI Taxonomy" id="22663"/>
    <lineage>
        <taxon>Eukaryota</taxon>
        <taxon>Viridiplantae</taxon>
        <taxon>Streptophyta</taxon>
        <taxon>Embryophyta</taxon>
        <taxon>Tracheophyta</taxon>
        <taxon>Spermatophyta</taxon>
        <taxon>Magnoliopsida</taxon>
        <taxon>eudicotyledons</taxon>
        <taxon>Gunneridae</taxon>
        <taxon>Pentapetalae</taxon>
        <taxon>rosids</taxon>
        <taxon>malvids</taxon>
        <taxon>Myrtales</taxon>
        <taxon>Lythraceae</taxon>
        <taxon>Punica</taxon>
    </lineage>
</organism>
<evidence type="ECO:0000259" key="11">
    <source>
        <dbReference type="Pfam" id="PF13632"/>
    </source>
</evidence>
<comment type="subcellular location">
    <subcellularLocation>
        <location evidence="1">Golgi apparatus membrane</location>
        <topology evidence="1">Multi-pass membrane protein</topology>
    </subcellularLocation>
</comment>
<dbReference type="Proteomes" id="UP000233551">
    <property type="component" value="Unassembled WGS sequence"/>
</dbReference>
<keyword evidence="2" id="KW-0328">Glycosyltransferase</keyword>
<keyword evidence="7 10" id="KW-0472">Membrane</keyword>
<proteinExistence type="inferred from homology"/>
<dbReference type="GO" id="GO:0048868">
    <property type="term" value="P:pollen tube development"/>
    <property type="evidence" value="ECO:0007669"/>
    <property type="project" value="UniProtKB-ARBA"/>
</dbReference>
<dbReference type="Gene3D" id="3.90.550.10">
    <property type="entry name" value="Spore Coat Polysaccharide Biosynthesis Protein SpsA, Chain A"/>
    <property type="match status" value="1"/>
</dbReference>
<dbReference type="Pfam" id="PF13632">
    <property type="entry name" value="Glyco_trans_2_3"/>
    <property type="match status" value="1"/>
</dbReference>
<dbReference type="GO" id="GO:0016757">
    <property type="term" value="F:glycosyltransferase activity"/>
    <property type="evidence" value="ECO:0007669"/>
    <property type="project" value="UniProtKB-KW"/>
</dbReference>
<dbReference type="InterPro" id="IPR029044">
    <property type="entry name" value="Nucleotide-diphossugar_trans"/>
</dbReference>
<dbReference type="PANTHER" id="PTHR32044">
    <property type="entry name" value="GLUCOMANNAN 4-BETA-MANNOSYLTRANSFERASE 9"/>
    <property type="match status" value="1"/>
</dbReference>
<evidence type="ECO:0000256" key="9">
    <source>
        <dbReference type="ARBA" id="ARBA00061151"/>
    </source>
</evidence>
<dbReference type="GO" id="GO:0000139">
    <property type="term" value="C:Golgi membrane"/>
    <property type="evidence" value="ECO:0007669"/>
    <property type="project" value="UniProtKB-SubCell"/>
</dbReference>
<keyword evidence="6" id="KW-0333">Golgi apparatus</keyword>